<sequence length="319" mass="36073">MASSSSSSSSCINQEVFLSFRGEDTRETFTSHLFHTLCQKKVRTFMDENIEKGKKISTNLLNAVIEGSKISVIIFSKHYADSNWCLDELVKVLECKKLNGQTVIPVFYQVHPSDVRKQTGSFGKGFEESKKIFQKMPEKVQNWRVALTEASYLSGHESTKFRNDATLIDIIVKDVLKKLEDLTISTDFNGLVGIHSRIEKVKSLLCIESSDSQIVGIWGMGGIGKTTLAKTIFKRHSSDFEGKIFVENVREKSEKGGRLELLQKEILSELLNEKNVKSGSNIPQFTNQRLQRLKVLIVLEDVNRLDQLEYLVGGLDQFD</sequence>
<keyword evidence="2" id="KW-1185">Reference proteome</keyword>
<reference evidence="1 2" key="1">
    <citation type="journal article" date="2023" name="Science">
        <title>Complex scaffold remodeling in plant triterpene biosynthesis.</title>
        <authorList>
            <person name="De La Pena R."/>
            <person name="Hodgson H."/>
            <person name="Liu J.C."/>
            <person name="Stephenson M.J."/>
            <person name="Martin A.C."/>
            <person name="Owen C."/>
            <person name="Harkess A."/>
            <person name="Leebens-Mack J."/>
            <person name="Jimenez L.E."/>
            <person name="Osbourn A."/>
            <person name="Sattely E.S."/>
        </authorList>
    </citation>
    <scope>NUCLEOTIDE SEQUENCE [LARGE SCALE GENOMIC DNA]</scope>
    <source>
        <strain evidence="2">cv. JPN11</strain>
        <tissue evidence="1">Leaf</tissue>
    </source>
</reference>
<accession>A0ACC1YK95</accession>
<dbReference type="Proteomes" id="UP001164539">
    <property type="component" value="Chromosome 3"/>
</dbReference>
<protein>
    <submittedName>
        <fullName evidence="1">Disease resistance protein (TIR-NBS-LRR class) family</fullName>
    </submittedName>
</protein>
<evidence type="ECO:0000313" key="1">
    <source>
        <dbReference type="EMBL" id="KAJ4723789.1"/>
    </source>
</evidence>
<comment type="caution">
    <text evidence="1">The sequence shown here is derived from an EMBL/GenBank/DDBJ whole genome shotgun (WGS) entry which is preliminary data.</text>
</comment>
<proteinExistence type="predicted"/>
<gene>
    <name evidence="1" type="ORF">OWV82_007113</name>
</gene>
<dbReference type="EMBL" id="CM051396">
    <property type="protein sequence ID" value="KAJ4723789.1"/>
    <property type="molecule type" value="Genomic_DNA"/>
</dbReference>
<name>A0ACC1YK95_MELAZ</name>
<organism evidence="1 2">
    <name type="scientific">Melia azedarach</name>
    <name type="common">Chinaberry tree</name>
    <dbReference type="NCBI Taxonomy" id="155640"/>
    <lineage>
        <taxon>Eukaryota</taxon>
        <taxon>Viridiplantae</taxon>
        <taxon>Streptophyta</taxon>
        <taxon>Embryophyta</taxon>
        <taxon>Tracheophyta</taxon>
        <taxon>Spermatophyta</taxon>
        <taxon>Magnoliopsida</taxon>
        <taxon>eudicotyledons</taxon>
        <taxon>Gunneridae</taxon>
        <taxon>Pentapetalae</taxon>
        <taxon>rosids</taxon>
        <taxon>malvids</taxon>
        <taxon>Sapindales</taxon>
        <taxon>Meliaceae</taxon>
        <taxon>Melia</taxon>
    </lineage>
</organism>
<evidence type="ECO:0000313" key="2">
    <source>
        <dbReference type="Proteomes" id="UP001164539"/>
    </source>
</evidence>